<dbReference type="RefSeq" id="WP_054493296.1">
    <property type="nucleotide sequence ID" value="NZ_BBZA01000147.1"/>
</dbReference>
<dbReference type="Proteomes" id="UP000050502">
    <property type="component" value="Unassembled WGS sequence"/>
</dbReference>
<gene>
    <name evidence="9 11" type="primary">trpA</name>
    <name evidence="11" type="ORF">ARMA_1886</name>
    <name evidence="12" type="ORF">SE16_03475</name>
</gene>
<keyword evidence="6 9" id="KW-0057">Aromatic amino acid biosynthesis</keyword>
<comment type="pathway">
    <text evidence="2 9">Amino-acid biosynthesis; L-tryptophan biosynthesis; L-tryptophan from chorismate: step 5/5.</text>
</comment>
<evidence type="ECO:0000256" key="6">
    <source>
        <dbReference type="ARBA" id="ARBA00023141"/>
    </source>
</evidence>
<dbReference type="FunFam" id="3.20.20.70:FF:000037">
    <property type="entry name" value="Tryptophan synthase alpha chain"/>
    <property type="match status" value="1"/>
</dbReference>
<dbReference type="PANTHER" id="PTHR43406:SF1">
    <property type="entry name" value="TRYPTOPHAN SYNTHASE ALPHA CHAIN, CHLOROPLASTIC"/>
    <property type="match status" value="1"/>
</dbReference>
<dbReference type="EMBL" id="LGKN01000003">
    <property type="protein sequence ID" value="KPL89501.1"/>
    <property type="molecule type" value="Genomic_DNA"/>
</dbReference>
<evidence type="ECO:0000256" key="9">
    <source>
        <dbReference type="HAMAP-Rule" id="MF_00131"/>
    </source>
</evidence>
<dbReference type="InterPro" id="IPR011060">
    <property type="entry name" value="RibuloseP-bd_barrel"/>
</dbReference>
<comment type="function">
    <text evidence="1 9">The alpha subunit is responsible for the aldol cleavage of indoleglycerol phosphate to indole and glyceraldehyde 3-phosphate.</text>
</comment>
<dbReference type="CDD" id="cd04724">
    <property type="entry name" value="Tryptophan_synthase_alpha"/>
    <property type="match status" value="1"/>
</dbReference>
<dbReference type="FunCoup" id="A0A0M8K7L8">
    <property type="interactions" value="331"/>
</dbReference>
<evidence type="ECO:0000256" key="2">
    <source>
        <dbReference type="ARBA" id="ARBA00004733"/>
    </source>
</evidence>
<reference evidence="13" key="3">
    <citation type="submission" date="2015-08" db="EMBL/GenBank/DDBJ databases">
        <title>Draft Genome Sequence of a Heterotrophic Facultative Anaerobic Bacterium Ardenticatena maritima Strain 110S.</title>
        <authorList>
            <person name="Kawaichi S."/>
            <person name="Yoshida T."/>
            <person name="Sako Y."/>
            <person name="Nakamura R."/>
        </authorList>
    </citation>
    <scope>NUCLEOTIDE SEQUENCE [LARGE SCALE GENOMIC DNA]</scope>
    <source>
        <strain evidence="13">110S</strain>
    </source>
</reference>
<evidence type="ECO:0000256" key="1">
    <source>
        <dbReference type="ARBA" id="ARBA00003365"/>
    </source>
</evidence>
<dbReference type="STRING" id="872965.SE16_03475"/>
<reference evidence="12 14" key="2">
    <citation type="submission" date="2015-07" db="EMBL/GenBank/DDBJ databases">
        <title>Whole genome sequence of Ardenticatena maritima DSM 23922.</title>
        <authorList>
            <person name="Hemp J."/>
            <person name="Ward L.M."/>
            <person name="Pace L.A."/>
            <person name="Fischer W.W."/>
        </authorList>
    </citation>
    <scope>NUCLEOTIDE SEQUENCE [LARGE SCALE GENOMIC DNA]</scope>
    <source>
        <strain evidence="12 14">110S</strain>
    </source>
</reference>
<dbReference type="PATRIC" id="fig|872965.6.peg.655"/>
<evidence type="ECO:0000256" key="8">
    <source>
        <dbReference type="ARBA" id="ARBA00049047"/>
    </source>
</evidence>
<comment type="subunit">
    <text evidence="3 9">Tetramer of two alpha and two beta chains.</text>
</comment>
<evidence type="ECO:0000256" key="7">
    <source>
        <dbReference type="ARBA" id="ARBA00023239"/>
    </source>
</evidence>
<keyword evidence="4 9" id="KW-0028">Amino-acid biosynthesis</keyword>
<dbReference type="PANTHER" id="PTHR43406">
    <property type="entry name" value="TRYPTOPHAN SYNTHASE, ALPHA CHAIN"/>
    <property type="match status" value="1"/>
</dbReference>
<sequence>MNRITATFDRVRREGRAALMPFITMGYPELESALDLVPALVEAGADLIELGVPFSDPLADGATIQATSQQALENGMTLARCLEQVAALRARGVEVPLILMGYYNPILQMGVARFAEEAARAGADGVIVPDLPPEEADELRAALQAQGVALIFLLAPTSDDARVCLVAERAQGFIYLVSLTGVTGARDQLPPDLADFVARVRRATDLPLAVGFGISRPEQAAMVAQIADGVIVGSALLRTIGAADDAIAAAQAFVRQLREAVGTPARS</sequence>
<dbReference type="UniPathway" id="UPA00035">
    <property type="reaction ID" value="UER00044"/>
</dbReference>
<keyword evidence="7 9" id="KW-0456">Lyase</keyword>
<reference evidence="11 13" key="1">
    <citation type="journal article" date="2015" name="Genome Announc.">
        <title>Draft Genome Sequence of a Heterotrophic Facultative Anaerobic Thermophilic Bacterium, Ardenticatena maritima Strain 110ST.</title>
        <authorList>
            <person name="Kawaichi S."/>
            <person name="Yoshida T."/>
            <person name="Sako Y."/>
            <person name="Nakamura R."/>
        </authorList>
    </citation>
    <scope>NUCLEOTIDE SEQUENCE [LARGE SCALE GENOMIC DNA]</scope>
    <source>
        <strain evidence="11 13">110S</strain>
    </source>
</reference>
<evidence type="ECO:0000313" key="12">
    <source>
        <dbReference type="EMBL" id="KPL89501.1"/>
    </source>
</evidence>
<dbReference type="SUPFAM" id="SSF51366">
    <property type="entry name" value="Ribulose-phoshate binding barrel"/>
    <property type="match status" value="1"/>
</dbReference>
<evidence type="ECO:0000256" key="5">
    <source>
        <dbReference type="ARBA" id="ARBA00022822"/>
    </source>
</evidence>
<dbReference type="InterPro" id="IPR018204">
    <property type="entry name" value="Trp_synthase_alpha_AS"/>
</dbReference>
<dbReference type="GO" id="GO:0004834">
    <property type="term" value="F:tryptophan synthase activity"/>
    <property type="evidence" value="ECO:0007669"/>
    <property type="project" value="UniProtKB-UniRule"/>
</dbReference>
<feature type="active site" description="Proton acceptor" evidence="9">
    <location>
        <position position="49"/>
    </location>
</feature>
<dbReference type="EC" id="4.2.1.20" evidence="9"/>
<dbReference type="PROSITE" id="PS00167">
    <property type="entry name" value="TRP_SYNTHASE_ALPHA"/>
    <property type="match status" value="1"/>
</dbReference>
<proteinExistence type="inferred from homology"/>
<protein>
    <recommendedName>
        <fullName evidence="9">Tryptophan synthase alpha chain</fullName>
        <ecNumber evidence="9">4.2.1.20</ecNumber>
    </recommendedName>
</protein>
<dbReference type="NCBIfam" id="TIGR00262">
    <property type="entry name" value="trpA"/>
    <property type="match status" value="1"/>
</dbReference>
<dbReference type="OrthoDB" id="9804578at2"/>
<dbReference type="Proteomes" id="UP000037784">
    <property type="component" value="Unassembled WGS sequence"/>
</dbReference>
<accession>A0A0M8K7L8</accession>
<evidence type="ECO:0000256" key="10">
    <source>
        <dbReference type="RuleBase" id="RU003662"/>
    </source>
</evidence>
<evidence type="ECO:0000256" key="4">
    <source>
        <dbReference type="ARBA" id="ARBA00022605"/>
    </source>
</evidence>
<evidence type="ECO:0000256" key="3">
    <source>
        <dbReference type="ARBA" id="ARBA00011270"/>
    </source>
</evidence>
<evidence type="ECO:0000313" key="11">
    <source>
        <dbReference type="EMBL" id="GAP63463.1"/>
    </source>
</evidence>
<dbReference type="AlphaFoldDB" id="A0A0M8K7L8"/>
<organism evidence="11 13">
    <name type="scientific">Ardenticatena maritima</name>
    <dbReference type="NCBI Taxonomy" id="872965"/>
    <lineage>
        <taxon>Bacteria</taxon>
        <taxon>Bacillati</taxon>
        <taxon>Chloroflexota</taxon>
        <taxon>Ardenticatenia</taxon>
        <taxon>Ardenticatenales</taxon>
        <taxon>Ardenticatenaceae</taxon>
        <taxon>Ardenticatena</taxon>
    </lineage>
</organism>
<keyword evidence="5 9" id="KW-0822">Tryptophan biosynthesis</keyword>
<dbReference type="GO" id="GO:0005829">
    <property type="term" value="C:cytosol"/>
    <property type="evidence" value="ECO:0007669"/>
    <property type="project" value="TreeGrafter"/>
</dbReference>
<dbReference type="Gene3D" id="3.20.20.70">
    <property type="entry name" value="Aldolase class I"/>
    <property type="match status" value="1"/>
</dbReference>
<keyword evidence="13" id="KW-1185">Reference proteome</keyword>
<comment type="similarity">
    <text evidence="9 10">Belongs to the TrpA family.</text>
</comment>
<evidence type="ECO:0000313" key="14">
    <source>
        <dbReference type="Proteomes" id="UP000050502"/>
    </source>
</evidence>
<comment type="catalytic activity">
    <reaction evidence="8 9">
        <text>(1S,2R)-1-C-(indol-3-yl)glycerol 3-phosphate + L-serine = D-glyceraldehyde 3-phosphate + L-tryptophan + H2O</text>
        <dbReference type="Rhea" id="RHEA:10532"/>
        <dbReference type="ChEBI" id="CHEBI:15377"/>
        <dbReference type="ChEBI" id="CHEBI:33384"/>
        <dbReference type="ChEBI" id="CHEBI:57912"/>
        <dbReference type="ChEBI" id="CHEBI:58866"/>
        <dbReference type="ChEBI" id="CHEBI:59776"/>
        <dbReference type="EC" id="4.2.1.20"/>
    </reaction>
</comment>
<dbReference type="Pfam" id="PF00290">
    <property type="entry name" value="Trp_syntA"/>
    <property type="match status" value="1"/>
</dbReference>
<comment type="caution">
    <text evidence="11">The sequence shown here is derived from an EMBL/GenBank/DDBJ whole genome shotgun (WGS) entry which is preliminary data.</text>
</comment>
<dbReference type="HAMAP" id="MF_00131">
    <property type="entry name" value="Trp_synth_alpha"/>
    <property type="match status" value="1"/>
</dbReference>
<dbReference type="InterPro" id="IPR002028">
    <property type="entry name" value="Trp_synthase_suA"/>
</dbReference>
<dbReference type="InParanoid" id="A0A0M8K7L8"/>
<feature type="active site" description="Proton acceptor" evidence="9">
    <location>
        <position position="60"/>
    </location>
</feature>
<dbReference type="EMBL" id="BBZA01000147">
    <property type="protein sequence ID" value="GAP63463.1"/>
    <property type="molecule type" value="Genomic_DNA"/>
</dbReference>
<dbReference type="InterPro" id="IPR013785">
    <property type="entry name" value="Aldolase_TIM"/>
</dbReference>
<name>A0A0M8K7L8_9CHLR</name>
<evidence type="ECO:0000313" key="13">
    <source>
        <dbReference type="Proteomes" id="UP000037784"/>
    </source>
</evidence>